<sequence>MPELRGFQLLPQTKKGLAAKEPSENRFVILAAALSAIVLALFLVGTLYASTLNKKIGNISQDIVELEKQRNPQAEKKLAVLSKQARQMSAVLDNHVFWTKALSIFSRLLQSQTQVKSFNAALSSNTLEFNGLVANYTVLAKQIAAFRSNNAIDDIALGEVHSTISGRLEFSMKILFKPDKFLKND</sequence>
<accession>A0A1F8EZ05</accession>
<comment type="caution">
    <text evidence="2">The sequence shown here is derived from an EMBL/GenBank/DDBJ whole genome shotgun (WGS) entry which is preliminary data.</text>
</comment>
<organism evidence="2 3">
    <name type="scientific">Candidatus Yanofskybacteria bacterium RIFCSPHIGHO2_01_FULL_45_42</name>
    <dbReference type="NCBI Taxonomy" id="1802671"/>
    <lineage>
        <taxon>Bacteria</taxon>
        <taxon>Candidatus Yanofskyibacteriota</taxon>
    </lineage>
</organism>
<evidence type="ECO:0000256" key="1">
    <source>
        <dbReference type="SAM" id="Phobius"/>
    </source>
</evidence>
<dbReference type="EMBL" id="MGJL01000041">
    <property type="protein sequence ID" value="OGN06102.1"/>
    <property type="molecule type" value="Genomic_DNA"/>
</dbReference>
<evidence type="ECO:0008006" key="4">
    <source>
        <dbReference type="Google" id="ProtNLM"/>
    </source>
</evidence>
<proteinExistence type="predicted"/>
<name>A0A1F8EZ05_9BACT</name>
<evidence type="ECO:0000313" key="3">
    <source>
        <dbReference type="Proteomes" id="UP000178023"/>
    </source>
</evidence>
<keyword evidence="1" id="KW-0472">Membrane</keyword>
<evidence type="ECO:0000313" key="2">
    <source>
        <dbReference type="EMBL" id="OGN06102.1"/>
    </source>
</evidence>
<dbReference type="AlphaFoldDB" id="A0A1F8EZ05"/>
<feature type="transmembrane region" description="Helical" evidence="1">
    <location>
        <begin position="27"/>
        <end position="49"/>
    </location>
</feature>
<keyword evidence="1" id="KW-0812">Transmembrane</keyword>
<dbReference type="Proteomes" id="UP000178023">
    <property type="component" value="Unassembled WGS sequence"/>
</dbReference>
<keyword evidence="1" id="KW-1133">Transmembrane helix</keyword>
<protein>
    <recommendedName>
        <fullName evidence="4">Fimbrial assembly protein</fullName>
    </recommendedName>
</protein>
<gene>
    <name evidence="2" type="ORF">A2750_04055</name>
</gene>
<reference evidence="2 3" key="1">
    <citation type="journal article" date="2016" name="Nat. Commun.">
        <title>Thousands of microbial genomes shed light on interconnected biogeochemical processes in an aquifer system.</title>
        <authorList>
            <person name="Anantharaman K."/>
            <person name="Brown C.T."/>
            <person name="Hug L.A."/>
            <person name="Sharon I."/>
            <person name="Castelle C.J."/>
            <person name="Probst A.J."/>
            <person name="Thomas B.C."/>
            <person name="Singh A."/>
            <person name="Wilkins M.J."/>
            <person name="Karaoz U."/>
            <person name="Brodie E.L."/>
            <person name="Williams K.H."/>
            <person name="Hubbard S.S."/>
            <person name="Banfield J.F."/>
        </authorList>
    </citation>
    <scope>NUCLEOTIDE SEQUENCE [LARGE SCALE GENOMIC DNA]</scope>
</reference>